<evidence type="ECO:0000313" key="11">
    <source>
        <dbReference type="EMBL" id="MDT0621933.1"/>
    </source>
</evidence>
<feature type="chain" id="PRO_5046001902" description="Tricorn protease homolog" evidence="9">
    <location>
        <begin position="19"/>
        <end position="1080"/>
    </location>
</feature>
<dbReference type="Gene3D" id="2.120.10.60">
    <property type="entry name" value="Tricorn protease N-terminal domain"/>
    <property type="match status" value="2"/>
</dbReference>
<keyword evidence="3 7" id="KW-0963">Cytoplasm</keyword>
<dbReference type="SUPFAM" id="SSF82171">
    <property type="entry name" value="DPP6 N-terminal domain-like"/>
    <property type="match status" value="3"/>
</dbReference>
<dbReference type="EC" id="3.4.21.-" evidence="7"/>
<evidence type="ECO:0000256" key="5">
    <source>
        <dbReference type="ARBA" id="ARBA00022801"/>
    </source>
</evidence>
<evidence type="ECO:0000256" key="7">
    <source>
        <dbReference type="PIRNR" id="PIRNR036421"/>
    </source>
</evidence>
<dbReference type="InterPro" id="IPR029045">
    <property type="entry name" value="ClpP/crotonase-like_dom_sf"/>
</dbReference>
<dbReference type="SUPFAM" id="SSF52096">
    <property type="entry name" value="ClpP/crotonase"/>
    <property type="match status" value="1"/>
</dbReference>
<comment type="subcellular location">
    <subcellularLocation>
        <location evidence="1 7">Cytoplasm</location>
    </subcellularLocation>
</comment>
<comment type="function">
    <text evidence="7">Degrades oligopeptides.</text>
</comment>
<feature type="domain" description="PDZ" evidence="10">
    <location>
        <begin position="776"/>
        <end position="834"/>
    </location>
</feature>
<dbReference type="RefSeq" id="WP_311387905.1">
    <property type="nucleotide sequence ID" value="NZ_JAVRHU010000002.1"/>
</dbReference>
<dbReference type="Gene3D" id="2.30.42.10">
    <property type="match status" value="1"/>
</dbReference>
<dbReference type="PANTHER" id="PTHR43253">
    <property type="entry name" value="TRICORN PROTEASE HOMOLOG 2-RELATED"/>
    <property type="match status" value="1"/>
</dbReference>
<feature type="signal peptide" evidence="9">
    <location>
        <begin position="1"/>
        <end position="18"/>
    </location>
</feature>
<keyword evidence="6 7" id="KW-0720">Serine protease</keyword>
<dbReference type="Pfam" id="PF03572">
    <property type="entry name" value="Peptidase_S41"/>
    <property type="match status" value="1"/>
</dbReference>
<dbReference type="CDD" id="cd07562">
    <property type="entry name" value="Peptidase_S41_TRI"/>
    <property type="match status" value="1"/>
</dbReference>
<dbReference type="Gene3D" id="2.120.10.30">
    <property type="entry name" value="TolB, C-terminal domain"/>
    <property type="match status" value="1"/>
</dbReference>
<dbReference type="InterPro" id="IPR011042">
    <property type="entry name" value="6-blade_b-propeller_TolB-like"/>
</dbReference>
<gene>
    <name evidence="11" type="ORF">RM520_09855</name>
</gene>
<evidence type="ECO:0000256" key="4">
    <source>
        <dbReference type="ARBA" id="ARBA00022670"/>
    </source>
</evidence>
<dbReference type="Pfam" id="PF26550">
    <property type="entry name" value="Tricorn_2nd"/>
    <property type="match status" value="1"/>
</dbReference>
<keyword evidence="4 7" id="KW-0645">Protease</keyword>
<dbReference type="Gene3D" id="3.90.226.10">
    <property type="entry name" value="2-enoyl-CoA Hydratase, Chain A, domain 1"/>
    <property type="match status" value="1"/>
</dbReference>
<keyword evidence="5 7" id="KW-0378">Hydrolase</keyword>
<dbReference type="Pfam" id="PF26549">
    <property type="entry name" value="Tricorn_N"/>
    <property type="match status" value="1"/>
</dbReference>
<evidence type="ECO:0000256" key="9">
    <source>
        <dbReference type="SAM" id="SignalP"/>
    </source>
</evidence>
<dbReference type="Pfam" id="PF14684">
    <property type="entry name" value="Tricorn_C1"/>
    <property type="match status" value="1"/>
</dbReference>
<dbReference type="InterPro" id="IPR012393">
    <property type="entry name" value="Tricorn_protease"/>
</dbReference>
<organism evidence="11 12">
    <name type="scientific">Croceitalea vernalis</name>
    <dbReference type="NCBI Taxonomy" id="3075599"/>
    <lineage>
        <taxon>Bacteria</taxon>
        <taxon>Pseudomonadati</taxon>
        <taxon>Bacteroidota</taxon>
        <taxon>Flavobacteriia</taxon>
        <taxon>Flavobacteriales</taxon>
        <taxon>Flavobacteriaceae</taxon>
        <taxon>Croceitalea</taxon>
    </lineage>
</organism>
<evidence type="ECO:0000256" key="2">
    <source>
        <dbReference type="ARBA" id="ARBA00008524"/>
    </source>
</evidence>
<dbReference type="InterPro" id="IPR001478">
    <property type="entry name" value="PDZ"/>
</dbReference>
<dbReference type="InterPro" id="IPR028204">
    <property type="entry name" value="Tricorn_C1"/>
</dbReference>
<keyword evidence="12" id="KW-1185">Reference proteome</keyword>
<feature type="region of interest" description="Disordered" evidence="8">
    <location>
        <begin position="568"/>
        <end position="595"/>
    </location>
</feature>
<dbReference type="InterPro" id="IPR005151">
    <property type="entry name" value="Tail-specific_protease"/>
</dbReference>
<evidence type="ECO:0000256" key="8">
    <source>
        <dbReference type="SAM" id="MobiDB-lite"/>
    </source>
</evidence>
<dbReference type="Gene3D" id="3.30.750.44">
    <property type="match status" value="1"/>
</dbReference>
<sequence>MKRLAFLISLLFFSFSIAQTNPKWARYPSISPDGKTIVFTYKGNLFSVPSTGGTAMQLTFHKAHDYKAVWSKDGKRIAFASDRYGNFDVFVMDALGGEATRLTLHSNDEVPYTFSHDDTTVIFGGIRQDAVKHRQYPNRSQPELYMVASNAGKVNQVLTVPAQDVQISSDGSYLLYHDKKGYEDEFRKHHVSAITRDVWMYDMTNDKHTMLTNFKGEDRNPVLSKDEKTVYYLSEESGTFNVHKFALDNPSQNEQLTELKTHPVRFLSYGNGTMAFSYDGEIYTLVDGEAPKKVGIIIRTQDGANSDQYISINSGVREMVVSPNGKEIAFIARGEVFVTAVEGGLTKRITNTPEQERFVRFTSDGKGVAYASEREGRWQIFKTTKTRIEEPYFFAATLLKEEVVLNKEVDCYLPKFSTDGTYMAYIEDRRTLKVLNLKTKEEKTLMTPDELYHMRDGDKYFTWSPDSKWLLVSWGKSLSNGEVLLVAADGSKKMNLTQSGYYDYYPKWVNDGKQLLWFSNRDGLKSYATSGRTQGDVYSMFLTQESWDKFSMTKEDFDLMKLLEEKKDDKKSEDNSDAASKKKSKKDKKEEKPKTKPLNFDFEDVMERKARLTIHSSNLSDAVLSKDGEKLYYLARFEKNLNLWETELRTKKTKMLIGLGARRASLQWDAKQENLFLLSDGSISKVDLKSGSTKPVKMKSEMQLDTDAERQHMFEHIWLRTNAIFYHSNFHGKDWELLRSEYEKYIPHLGNSYEFAEVVSELLGELNVSHAGGRYNTNIPNGDATASLGIFMDYTYVGNGIKIAEVIKGGPLDKASFKLEVGSIIEKINGETIQADKDVAGYLNRLSSKFTLLDVVDAAGLKRQQITVKPITLGQENRLLYKRWVKINEKEVAKKSNGQLGYVHIPGMSDGPYRNIYEQMLGKFSDKKAVIVDTRFNGGGDLVADLAMFFTGEPFITYETEDRQVGGEPTSRWTKPTLAIFNESMYSDGHCFASGYTDLKIGKTVGMPVPGTCSFAGWERLPNGGVWGVVPVSAKNKAGEWMENNQTEPMIVVKNMPDVIDKGIDQQLERSIEELLKDVN</sequence>
<dbReference type="PROSITE" id="PS50106">
    <property type="entry name" value="PDZ"/>
    <property type="match status" value="1"/>
</dbReference>
<dbReference type="EMBL" id="JAVRHU010000002">
    <property type="protein sequence ID" value="MDT0621933.1"/>
    <property type="molecule type" value="Genomic_DNA"/>
</dbReference>
<dbReference type="PANTHER" id="PTHR43253:SF1">
    <property type="entry name" value="TRICORN PROTEASE HOMOLOG 2-RELATED"/>
    <property type="match status" value="1"/>
</dbReference>
<keyword evidence="9" id="KW-0732">Signal</keyword>
<evidence type="ECO:0000256" key="6">
    <source>
        <dbReference type="ARBA" id="ARBA00022825"/>
    </source>
</evidence>
<dbReference type="PIRSF" id="PIRSF036421">
    <property type="entry name" value="Tricorn_protease"/>
    <property type="match status" value="1"/>
</dbReference>
<name>A0ABU3BIF9_9FLAO</name>
<evidence type="ECO:0000256" key="1">
    <source>
        <dbReference type="ARBA" id="ARBA00004496"/>
    </source>
</evidence>
<reference evidence="11 12" key="1">
    <citation type="submission" date="2023-09" db="EMBL/GenBank/DDBJ databases">
        <authorList>
            <person name="Rey-Velasco X."/>
        </authorList>
    </citation>
    <scope>NUCLEOTIDE SEQUENCE [LARGE SCALE GENOMIC DNA]</scope>
    <source>
        <strain evidence="11 12">P007</strain>
    </source>
</reference>
<dbReference type="InterPro" id="IPR036034">
    <property type="entry name" value="PDZ_sf"/>
</dbReference>
<evidence type="ECO:0000256" key="3">
    <source>
        <dbReference type="ARBA" id="ARBA00022490"/>
    </source>
</evidence>
<evidence type="ECO:0000259" key="10">
    <source>
        <dbReference type="PROSITE" id="PS50106"/>
    </source>
</evidence>
<comment type="similarity">
    <text evidence="2 7">Belongs to the peptidase S41B family.</text>
</comment>
<proteinExistence type="inferred from homology"/>
<accession>A0ABU3BIF9</accession>
<dbReference type="SUPFAM" id="SSF50156">
    <property type="entry name" value="PDZ domain-like"/>
    <property type="match status" value="1"/>
</dbReference>
<dbReference type="Proteomes" id="UP001250662">
    <property type="component" value="Unassembled WGS sequence"/>
</dbReference>
<comment type="caution">
    <text evidence="11">The sequence shown here is derived from an EMBL/GenBank/DDBJ whole genome shotgun (WGS) entry which is preliminary data.</text>
</comment>
<evidence type="ECO:0000313" key="12">
    <source>
        <dbReference type="Proteomes" id="UP001250662"/>
    </source>
</evidence>
<protein>
    <recommendedName>
        <fullName evidence="7">Tricorn protease homolog</fullName>
        <ecNumber evidence="7">3.4.21.-</ecNumber>
    </recommendedName>
</protein>